<dbReference type="EMBL" id="CABFNO020001563">
    <property type="protein sequence ID" value="CAH0003329.1"/>
    <property type="molecule type" value="Genomic_DNA"/>
</dbReference>
<protein>
    <submittedName>
        <fullName evidence="1">Uncharacterized protein</fullName>
    </submittedName>
</protein>
<organism evidence="1 2">
    <name type="scientific">Clonostachys byssicola</name>
    <dbReference type="NCBI Taxonomy" id="160290"/>
    <lineage>
        <taxon>Eukaryota</taxon>
        <taxon>Fungi</taxon>
        <taxon>Dikarya</taxon>
        <taxon>Ascomycota</taxon>
        <taxon>Pezizomycotina</taxon>
        <taxon>Sordariomycetes</taxon>
        <taxon>Hypocreomycetidae</taxon>
        <taxon>Hypocreales</taxon>
        <taxon>Bionectriaceae</taxon>
        <taxon>Clonostachys</taxon>
    </lineage>
</organism>
<comment type="caution">
    <text evidence="1">The sequence shown here is derived from an EMBL/GenBank/DDBJ whole genome shotgun (WGS) entry which is preliminary data.</text>
</comment>
<sequence>MKNRSPYEVCSPTPRTDIVSGVIILSVPHINNLIECTGVLPSRTEKYTSPDQKEVNKWIECDRAPMREEAILLMNGGSLKQMK</sequence>
<keyword evidence="2" id="KW-1185">Reference proteome</keyword>
<name>A0A9N9V0R0_9HYPO</name>
<proteinExistence type="predicted"/>
<dbReference type="AlphaFoldDB" id="A0A9N9V0R0"/>
<dbReference type="Proteomes" id="UP000754883">
    <property type="component" value="Unassembled WGS sequence"/>
</dbReference>
<evidence type="ECO:0000313" key="1">
    <source>
        <dbReference type="EMBL" id="CAH0003329.1"/>
    </source>
</evidence>
<evidence type="ECO:0000313" key="2">
    <source>
        <dbReference type="Proteomes" id="UP000754883"/>
    </source>
</evidence>
<accession>A0A9N9V0R0</accession>
<dbReference type="OrthoDB" id="2113341at2759"/>
<reference evidence="1" key="1">
    <citation type="submission" date="2021-10" db="EMBL/GenBank/DDBJ databases">
        <authorList>
            <person name="Piombo E."/>
        </authorList>
    </citation>
    <scope>NUCLEOTIDE SEQUENCE</scope>
</reference>
<gene>
    <name evidence="1" type="ORF">CBYS24578_00011542</name>
</gene>